<dbReference type="GO" id="GO:0016405">
    <property type="term" value="F:CoA-ligase activity"/>
    <property type="evidence" value="ECO:0007669"/>
    <property type="project" value="TreeGrafter"/>
</dbReference>
<reference evidence="7" key="1">
    <citation type="submission" date="2015-11" db="EMBL/GenBank/DDBJ databases">
        <title>De novo transcriptome assembly of four potential Pierce s Disease insect vectors from Arizona vineyards.</title>
        <authorList>
            <person name="Tassone E.E."/>
        </authorList>
    </citation>
    <scope>NUCLEOTIDE SEQUENCE</scope>
</reference>
<dbReference type="Pfam" id="PF00501">
    <property type="entry name" value="AMP-binding"/>
    <property type="match status" value="1"/>
</dbReference>
<feature type="domain" description="AMP-dependent synthetase/ligase" evidence="5">
    <location>
        <begin position="104"/>
        <end position="467"/>
    </location>
</feature>
<dbReference type="GO" id="GO:0005777">
    <property type="term" value="C:peroxisome"/>
    <property type="evidence" value="ECO:0007669"/>
    <property type="project" value="UniProtKB-SubCell"/>
</dbReference>
<dbReference type="InterPro" id="IPR025110">
    <property type="entry name" value="AMP-bd_C"/>
</dbReference>
<dbReference type="Gene3D" id="3.30.300.30">
    <property type="match status" value="1"/>
</dbReference>
<keyword evidence="3" id="KW-0436">Ligase</keyword>
<accession>A0A1B6IXW7</accession>
<evidence type="ECO:0000313" key="7">
    <source>
        <dbReference type="EMBL" id="JAS91759.1"/>
    </source>
</evidence>
<proteinExistence type="inferred from homology"/>
<evidence type="ECO:0000256" key="2">
    <source>
        <dbReference type="ARBA" id="ARBA00006432"/>
    </source>
</evidence>
<dbReference type="EMBL" id="GECU01015947">
    <property type="protein sequence ID" value="JAS91759.1"/>
    <property type="molecule type" value="Transcribed_RNA"/>
</dbReference>
<sequence length="609" mass="69106">METLQPYAEEKWWILESKSDEPSRSEIENEGDEIEESLDKDLTLRGPLWNYGKKKDNDEILFHIIKKTIYSQEELVLKGAQWIPSKPIIHSFVEHLFINMKRKKNINSTALVEVETGRTMTYGELIYKAQSLACGLRWIGIVPGQVVALFSYNSLEALIMILASLLVGSLTAILESSYNSVELAVQLREVNPRLLFTETGKTLLKVEYALTQMTTARLPRVVVNSLHPQPRNYLTINQLMREMEPDFKAEFRLANSLNPIFILFSCGTTASAKGTLISERYFTRSKMFRETDFGISEKRYTTLISSPIFWNSTITTLLLKLNYGHRIVFFRGPPCEAVLIKALHKFQVLLWVTSPAVLLQLLDWPVRCRWDFLKVIFTIGMSFTLQSITRVRDELFSGKVHICQVYGMTETGTLTSNTPSMNKLGSVGRLSHNTELKVMEEGTGLTLGAYQEGELCFKSQSLMLGYYKNPEATQLMFDSEGFFHTGDLGYYDSQGFVFITGRKKEVIKWKSYQIAPMDVEIQLLTLPEVKEAVVFGVPNDRDGEIVTAAVILHPEFQITANAELIETTANLNLSNTKKIRGGVHIFQSFPYTATGKPIKNLIVKHVLNL</sequence>
<evidence type="ECO:0000256" key="4">
    <source>
        <dbReference type="ARBA" id="ARBA00023140"/>
    </source>
</evidence>
<comment type="subcellular location">
    <subcellularLocation>
        <location evidence="1">Peroxisome</location>
    </subcellularLocation>
</comment>
<name>A0A1B6IXW7_9HEMI</name>
<dbReference type="Pfam" id="PF13193">
    <property type="entry name" value="AMP-binding_C"/>
    <property type="match status" value="1"/>
</dbReference>
<protein>
    <recommendedName>
        <fullName evidence="8">AMP-dependent synthetase/ligase domain-containing protein</fullName>
    </recommendedName>
</protein>
<evidence type="ECO:0008006" key="8">
    <source>
        <dbReference type="Google" id="ProtNLM"/>
    </source>
</evidence>
<gene>
    <name evidence="7" type="ORF">g.27234</name>
</gene>
<dbReference type="PANTHER" id="PTHR24096:SF149">
    <property type="entry name" value="AMP-BINDING DOMAIN-CONTAINING PROTEIN-RELATED"/>
    <property type="match status" value="1"/>
</dbReference>
<evidence type="ECO:0000259" key="5">
    <source>
        <dbReference type="Pfam" id="PF00501"/>
    </source>
</evidence>
<dbReference type="AlphaFoldDB" id="A0A1B6IXW7"/>
<dbReference type="InterPro" id="IPR000873">
    <property type="entry name" value="AMP-dep_synth/lig_dom"/>
</dbReference>
<keyword evidence="4" id="KW-0576">Peroxisome</keyword>
<evidence type="ECO:0000256" key="1">
    <source>
        <dbReference type="ARBA" id="ARBA00004275"/>
    </source>
</evidence>
<organism evidence="7">
    <name type="scientific">Homalodisca liturata</name>
    <dbReference type="NCBI Taxonomy" id="320908"/>
    <lineage>
        <taxon>Eukaryota</taxon>
        <taxon>Metazoa</taxon>
        <taxon>Ecdysozoa</taxon>
        <taxon>Arthropoda</taxon>
        <taxon>Hexapoda</taxon>
        <taxon>Insecta</taxon>
        <taxon>Pterygota</taxon>
        <taxon>Neoptera</taxon>
        <taxon>Paraneoptera</taxon>
        <taxon>Hemiptera</taxon>
        <taxon>Auchenorrhyncha</taxon>
        <taxon>Membracoidea</taxon>
        <taxon>Cicadellidae</taxon>
        <taxon>Cicadellinae</taxon>
        <taxon>Proconiini</taxon>
        <taxon>Homalodisca</taxon>
    </lineage>
</organism>
<evidence type="ECO:0000256" key="3">
    <source>
        <dbReference type="ARBA" id="ARBA00022598"/>
    </source>
</evidence>
<dbReference type="InterPro" id="IPR045851">
    <property type="entry name" value="AMP-bd_C_sf"/>
</dbReference>
<dbReference type="Gene3D" id="3.40.50.12780">
    <property type="entry name" value="N-terminal domain of ligase-like"/>
    <property type="match status" value="1"/>
</dbReference>
<evidence type="ECO:0000259" key="6">
    <source>
        <dbReference type="Pfam" id="PF13193"/>
    </source>
</evidence>
<comment type="similarity">
    <text evidence="2">Belongs to the ATP-dependent AMP-binding enzyme family.</text>
</comment>
<dbReference type="SUPFAM" id="SSF56801">
    <property type="entry name" value="Acetyl-CoA synthetase-like"/>
    <property type="match status" value="1"/>
</dbReference>
<dbReference type="InterPro" id="IPR042099">
    <property type="entry name" value="ANL_N_sf"/>
</dbReference>
<dbReference type="PANTHER" id="PTHR24096">
    <property type="entry name" value="LONG-CHAIN-FATTY-ACID--COA LIGASE"/>
    <property type="match status" value="1"/>
</dbReference>
<feature type="domain" description="AMP-binding enzyme C-terminal" evidence="6">
    <location>
        <begin position="519"/>
        <end position="596"/>
    </location>
</feature>